<dbReference type="InterPro" id="IPR000914">
    <property type="entry name" value="SBP_5_dom"/>
</dbReference>
<dbReference type="GO" id="GO:0015833">
    <property type="term" value="P:peptide transport"/>
    <property type="evidence" value="ECO:0007669"/>
    <property type="project" value="TreeGrafter"/>
</dbReference>
<proteinExistence type="inferred from homology"/>
<dbReference type="Gene3D" id="3.90.76.10">
    <property type="entry name" value="Dipeptide-binding Protein, Domain 1"/>
    <property type="match status" value="1"/>
</dbReference>
<organism evidence="6 7">
    <name type="scientific">Candidatus Promineifilum breve</name>
    <dbReference type="NCBI Taxonomy" id="1806508"/>
    <lineage>
        <taxon>Bacteria</taxon>
        <taxon>Bacillati</taxon>
        <taxon>Chloroflexota</taxon>
        <taxon>Ardenticatenia</taxon>
        <taxon>Candidatus Promineifilales</taxon>
        <taxon>Candidatus Promineifilaceae</taxon>
        <taxon>Candidatus Promineifilum</taxon>
    </lineage>
</organism>
<evidence type="ECO:0000313" key="7">
    <source>
        <dbReference type="Proteomes" id="UP000215027"/>
    </source>
</evidence>
<dbReference type="PANTHER" id="PTHR30290:SF10">
    <property type="entry name" value="PERIPLASMIC OLIGOPEPTIDE-BINDING PROTEIN-RELATED"/>
    <property type="match status" value="1"/>
</dbReference>
<dbReference type="InterPro" id="IPR030678">
    <property type="entry name" value="Peptide/Ni-bd"/>
</dbReference>
<protein>
    <recommendedName>
        <fullName evidence="5">Solute-binding protein family 5 domain-containing protein</fullName>
    </recommendedName>
</protein>
<dbReference type="EMBL" id="LN890655">
    <property type="protein sequence ID" value="CUS02646.2"/>
    <property type="molecule type" value="Genomic_DNA"/>
</dbReference>
<keyword evidence="3" id="KW-0813">Transport</keyword>
<dbReference type="Pfam" id="PF00496">
    <property type="entry name" value="SBP_bac_5"/>
    <property type="match status" value="1"/>
</dbReference>
<dbReference type="GO" id="GO:0030313">
    <property type="term" value="C:cell envelope"/>
    <property type="evidence" value="ECO:0007669"/>
    <property type="project" value="UniProtKB-SubCell"/>
</dbReference>
<dbReference type="RefSeq" id="WP_095042234.1">
    <property type="nucleotide sequence ID" value="NZ_LN890655.1"/>
</dbReference>
<dbReference type="InterPro" id="IPR039424">
    <property type="entry name" value="SBP_5"/>
</dbReference>
<dbReference type="GO" id="GO:0043190">
    <property type="term" value="C:ATP-binding cassette (ABC) transporter complex"/>
    <property type="evidence" value="ECO:0007669"/>
    <property type="project" value="InterPro"/>
</dbReference>
<dbReference type="PANTHER" id="PTHR30290">
    <property type="entry name" value="PERIPLASMIC BINDING COMPONENT OF ABC TRANSPORTER"/>
    <property type="match status" value="1"/>
</dbReference>
<evidence type="ECO:0000256" key="3">
    <source>
        <dbReference type="ARBA" id="ARBA00022448"/>
    </source>
</evidence>
<evidence type="ECO:0000259" key="5">
    <source>
        <dbReference type="Pfam" id="PF00496"/>
    </source>
</evidence>
<accession>A0A160SZ46</accession>
<evidence type="ECO:0000313" key="6">
    <source>
        <dbReference type="EMBL" id="CUS02646.2"/>
    </source>
</evidence>
<keyword evidence="4" id="KW-0732">Signal</keyword>
<comment type="subcellular location">
    <subcellularLocation>
        <location evidence="1">Cell envelope</location>
    </subcellularLocation>
</comment>
<dbReference type="GO" id="GO:0042597">
    <property type="term" value="C:periplasmic space"/>
    <property type="evidence" value="ECO:0007669"/>
    <property type="project" value="UniProtKB-ARBA"/>
</dbReference>
<evidence type="ECO:0000256" key="4">
    <source>
        <dbReference type="ARBA" id="ARBA00022729"/>
    </source>
</evidence>
<evidence type="ECO:0000256" key="2">
    <source>
        <dbReference type="ARBA" id="ARBA00005695"/>
    </source>
</evidence>
<name>A0A160SZ46_9CHLR</name>
<dbReference type="Gene3D" id="3.40.190.10">
    <property type="entry name" value="Periplasmic binding protein-like II"/>
    <property type="match status" value="1"/>
</dbReference>
<dbReference type="SUPFAM" id="SSF53850">
    <property type="entry name" value="Periplasmic binding protein-like II"/>
    <property type="match status" value="1"/>
</dbReference>
<dbReference type="AlphaFoldDB" id="A0A160SZ46"/>
<feature type="domain" description="Solute-binding protein family 5" evidence="5">
    <location>
        <begin position="132"/>
        <end position="545"/>
    </location>
</feature>
<dbReference type="KEGG" id="pbf:CFX0092_A0768"/>
<comment type="similarity">
    <text evidence="2">Belongs to the bacterial solute-binding protein 5 family.</text>
</comment>
<sequence>MRDTRLPLINSGRVGRCRLLLCLGALFLCLGAGIGCRPQDEAALPADGTPRATPSSVQAIVTRIVQQITVVTRTPDPAAAVAEEQPPVELDLSLSGRLPNLDPGLAETQAQLDLTQNLFAGLTNYNPDTAAIEPELATTWSVGSDGRTWTFNLRDDVFWVRPQSPRPGSEDLWSAEVVRPVVADDVVFAVQRLCGREVETPLTFSLFIIDGCEAVFTTLEPTAADLAAIGIRAVDATTLEIRLTQPAGYFLTITSMALFQPVPRDLVTEMGDEWLDAAGEYSTGWQTPDNLVTSGPYLPIPTEFTSQRVVLHHNPLWPLDRPGNVDVVNLTFLDDEMDAYDLWQDRALDIAPLPLTEREAFLERSPTKAQVIPDLILFYLSFDFGSQVFREPEIRRAFSAAIDRERLIAELHDGRGIPMRHASSPGVVAAIPFGEVGVGYSPDYARQQLAASTVRTCPLLPPIILRVSSADLSLRQAELIRDMWVEELGCLTESISIEQVQFGELLASTRQDATGRPDSWELAWSPTLPDAHNMLNDLLHCRDSENRQNRPCDDTDASLSRAGALIDPAERAALYRQAESQFFNESGTFPIIPLYIRTSEIVLQEWITFTPVVSGGQQWDRILLQAELKELEKSR</sequence>
<evidence type="ECO:0000256" key="1">
    <source>
        <dbReference type="ARBA" id="ARBA00004196"/>
    </source>
</evidence>
<reference evidence="6" key="1">
    <citation type="submission" date="2016-01" db="EMBL/GenBank/DDBJ databases">
        <authorList>
            <person name="Mcilroy J.S."/>
            <person name="Karst M S."/>
            <person name="Albertsen M."/>
        </authorList>
    </citation>
    <scope>NUCLEOTIDE SEQUENCE</scope>
    <source>
        <strain evidence="6">Cfx-K</strain>
    </source>
</reference>
<dbReference type="PIRSF" id="PIRSF002741">
    <property type="entry name" value="MppA"/>
    <property type="match status" value="1"/>
</dbReference>
<dbReference type="Proteomes" id="UP000215027">
    <property type="component" value="Chromosome I"/>
</dbReference>
<keyword evidence="7" id="KW-1185">Reference proteome</keyword>
<gene>
    <name evidence="6" type="ORF">CFX0092_A0768</name>
</gene>
<dbReference type="GO" id="GO:1904680">
    <property type="term" value="F:peptide transmembrane transporter activity"/>
    <property type="evidence" value="ECO:0007669"/>
    <property type="project" value="TreeGrafter"/>
</dbReference>
<dbReference type="Gene3D" id="3.10.105.10">
    <property type="entry name" value="Dipeptide-binding Protein, Domain 3"/>
    <property type="match status" value="1"/>
</dbReference>